<keyword evidence="2" id="KW-1185">Reference proteome</keyword>
<dbReference type="AlphaFoldDB" id="J4WAC1"/>
<sequence>MNIKEELQELRHSQEYINARKKEIELLKQDLLFIRGIDYSKDKTGTAQTTQEDLICNLIEYEREVMHKMKELLKEQAKVKAKIFTLKNKAQQIILYKRYILCEDWEDIARNIGYSLSHTFKVHGWALKEMSKI</sequence>
<dbReference type="InterPro" id="IPR010861">
    <property type="entry name" value="DUF1492"/>
</dbReference>
<evidence type="ECO:0008006" key="3">
    <source>
        <dbReference type="Google" id="ProtNLM"/>
    </source>
</evidence>
<gene>
    <name evidence="1" type="ORF">HMPREF1143_1740</name>
</gene>
<dbReference type="EMBL" id="ALNK01000021">
    <property type="protein sequence ID" value="EJU22586.1"/>
    <property type="molecule type" value="Genomic_DNA"/>
</dbReference>
<proteinExistence type="predicted"/>
<evidence type="ECO:0000313" key="2">
    <source>
        <dbReference type="Proteomes" id="UP000005244"/>
    </source>
</evidence>
<evidence type="ECO:0000313" key="1">
    <source>
        <dbReference type="EMBL" id="EJU22586.1"/>
    </source>
</evidence>
<dbReference type="Proteomes" id="UP000005244">
    <property type="component" value="Unassembled WGS sequence"/>
</dbReference>
<name>J4WAC1_9FIRM</name>
<accession>J4WAC1</accession>
<dbReference type="RefSeq" id="WP_009531034.1">
    <property type="nucleotide sequence ID" value="NZ_ALNK01000021.1"/>
</dbReference>
<protein>
    <recommendedName>
        <fullName evidence="3">PF07374 family protein</fullName>
    </recommendedName>
</protein>
<dbReference type="Pfam" id="PF07374">
    <property type="entry name" value="DUF1492"/>
    <property type="match status" value="1"/>
</dbReference>
<comment type="caution">
    <text evidence="1">The sequence shown here is derived from an EMBL/GenBank/DDBJ whole genome shotgun (WGS) entry which is preliminary data.</text>
</comment>
<organism evidence="1 2">
    <name type="scientific">Peptoanaerobacter stomatis</name>
    <dbReference type="NCBI Taxonomy" id="796937"/>
    <lineage>
        <taxon>Bacteria</taxon>
        <taxon>Bacillati</taxon>
        <taxon>Bacillota</taxon>
        <taxon>Clostridia</taxon>
        <taxon>Peptostreptococcales</taxon>
        <taxon>Filifactoraceae</taxon>
        <taxon>Peptoanaerobacter</taxon>
    </lineage>
</organism>
<reference evidence="1 2" key="1">
    <citation type="submission" date="2012-07" db="EMBL/GenBank/DDBJ databases">
        <authorList>
            <person name="Durkin A.S."/>
            <person name="McCorrison J."/>
            <person name="Torralba M."/>
            <person name="Gillis M."/>
            <person name="Methe B."/>
            <person name="Sutton G."/>
            <person name="Nelson K.E."/>
        </authorList>
    </citation>
    <scope>NUCLEOTIDE SEQUENCE [LARGE SCALE GENOMIC DNA]</scope>
    <source>
        <strain evidence="1 2">OBRC8</strain>
    </source>
</reference>